<keyword evidence="2" id="KW-1185">Reference proteome</keyword>
<protein>
    <submittedName>
        <fullName evidence="1">Uncharacterized protein</fullName>
    </submittedName>
</protein>
<name>A0ABW9XWL7_9BACL</name>
<evidence type="ECO:0000313" key="1">
    <source>
        <dbReference type="EMBL" id="NBD26916.1"/>
    </source>
</evidence>
<organism evidence="1 2">
    <name type="scientific">Paenibacillus glycinis</name>
    <dbReference type="NCBI Taxonomy" id="2697035"/>
    <lineage>
        <taxon>Bacteria</taxon>
        <taxon>Bacillati</taxon>
        <taxon>Bacillota</taxon>
        <taxon>Bacilli</taxon>
        <taxon>Bacillales</taxon>
        <taxon>Paenibacillaceae</taxon>
        <taxon>Paenibacillus</taxon>
    </lineage>
</organism>
<evidence type="ECO:0000313" key="2">
    <source>
        <dbReference type="Proteomes" id="UP000665561"/>
    </source>
</evidence>
<gene>
    <name evidence="1" type="ORF">GT019_23850</name>
</gene>
<sequence>MPAILLDYKVSQPSNGMPGGVLPGDIPLPVTVESPDQILLADIGLFLSSGPPNRVELSITVGVDHPSNDLETIAVEFLRDDVVIWTGLHDLEGVGDLETENFQIITATGADFDVPEGFHVYQCRLSFTLQSIVTIDGPVTFSGTAYAMT</sequence>
<dbReference type="RefSeq" id="WP_161745933.1">
    <property type="nucleotide sequence ID" value="NZ_JAAAMV010000024.1"/>
</dbReference>
<comment type="caution">
    <text evidence="1">The sequence shown here is derived from an EMBL/GenBank/DDBJ whole genome shotgun (WGS) entry which is preliminary data.</text>
</comment>
<accession>A0ABW9XWL7</accession>
<dbReference type="EMBL" id="JAAAMV010000024">
    <property type="protein sequence ID" value="NBD26916.1"/>
    <property type="molecule type" value="Genomic_DNA"/>
</dbReference>
<proteinExistence type="predicted"/>
<reference evidence="1 2" key="1">
    <citation type="submission" date="2020-01" db="EMBL/GenBank/DDBJ databases">
        <title>Paenibacillus soybeanensis sp. nov. isolated from the nodules of soybean (Glycine max(L.) Merr).</title>
        <authorList>
            <person name="Wang H."/>
        </authorList>
    </citation>
    <scope>NUCLEOTIDE SEQUENCE [LARGE SCALE GENOMIC DNA]</scope>
    <source>
        <strain evidence="1 2">T1</strain>
    </source>
</reference>
<dbReference type="Proteomes" id="UP000665561">
    <property type="component" value="Unassembled WGS sequence"/>
</dbReference>